<evidence type="ECO:0000313" key="3">
    <source>
        <dbReference type="Proteomes" id="UP000036932"/>
    </source>
</evidence>
<feature type="domain" description="Conserved hypothetical protein CHP03032" evidence="1">
    <location>
        <begin position="193"/>
        <end position="353"/>
    </location>
</feature>
<gene>
    <name evidence="2" type="ORF">AM231_09030</name>
</gene>
<proteinExistence type="predicted"/>
<dbReference type="OrthoDB" id="2572390at2"/>
<dbReference type="PATRIC" id="fig|1705565.3.peg.3774"/>
<dbReference type="InterPro" id="IPR017481">
    <property type="entry name" value="CHP03032"/>
</dbReference>
<dbReference type="RefSeq" id="WP_054402327.1">
    <property type="nucleotide sequence ID" value="NZ_LIUT01000001.1"/>
</dbReference>
<dbReference type="SUPFAM" id="SSF63825">
    <property type="entry name" value="YWTD domain"/>
    <property type="match status" value="1"/>
</dbReference>
<organism evidence="2 3">
    <name type="scientific">Paenibacillus solani</name>
    <dbReference type="NCBI Taxonomy" id="1705565"/>
    <lineage>
        <taxon>Bacteria</taxon>
        <taxon>Bacillati</taxon>
        <taxon>Bacillota</taxon>
        <taxon>Bacilli</taxon>
        <taxon>Bacillales</taxon>
        <taxon>Paenibacillaceae</taxon>
        <taxon>Paenibacillus</taxon>
    </lineage>
</organism>
<accession>A0A0M1P460</accession>
<reference evidence="3" key="1">
    <citation type="submission" date="2015-08" db="EMBL/GenBank/DDBJ databases">
        <title>Genome sequencing project for genomic taxonomy and phylogenomics of Bacillus-like bacteria.</title>
        <authorList>
            <person name="Liu B."/>
            <person name="Wang J."/>
            <person name="Zhu Y."/>
            <person name="Liu G."/>
            <person name="Chen Q."/>
            <person name="Chen Z."/>
            <person name="Lan J."/>
            <person name="Che J."/>
            <person name="Ge C."/>
            <person name="Shi H."/>
            <person name="Pan Z."/>
            <person name="Liu X."/>
        </authorList>
    </citation>
    <scope>NUCLEOTIDE SEQUENCE [LARGE SCALE GENOMIC DNA]</scope>
    <source>
        <strain evidence="3">FJAT-22460</strain>
    </source>
</reference>
<dbReference type="Proteomes" id="UP000036932">
    <property type="component" value="Unassembled WGS sequence"/>
</dbReference>
<keyword evidence="3" id="KW-1185">Reference proteome</keyword>
<name>A0A0M1P460_9BACL</name>
<evidence type="ECO:0000313" key="2">
    <source>
        <dbReference type="EMBL" id="KOR89276.1"/>
    </source>
</evidence>
<dbReference type="EMBL" id="LIUT01000001">
    <property type="protein sequence ID" value="KOR89276.1"/>
    <property type="molecule type" value="Genomic_DNA"/>
</dbReference>
<dbReference type="Gene3D" id="3.40.50.720">
    <property type="entry name" value="NAD(P)-binding Rossmann-like Domain"/>
    <property type="match status" value="1"/>
</dbReference>
<protein>
    <recommendedName>
        <fullName evidence="1">Conserved hypothetical protein CHP03032 domain-containing protein</fullName>
    </recommendedName>
</protein>
<dbReference type="Pfam" id="PF16261">
    <property type="entry name" value="DUF4915"/>
    <property type="match status" value="1"/>
</dbReference>
<evidence type="ECO:0000259" key="1">
    <source>
        <dbReference type="Pfam" id="PF16261"/>
    </source>
</evidence>
<dbReference type="AlphaFoldDB" id="A0A0M1P460"/>
<comment type="caution">
    <text evidence="2">The sequence shown here is derived from an EMBL/GenBank/DDBJ whole genome shotgun (WGS) entry which is preliminary data.</text>
</comment>
<sequence>MDKRFVDFNYMLKLKQKLIASGKEEVILFGIGSGLDKVYKSLPFYTIKYVVDTDESKWGTVTEQGLEIKSPNHLLEEKKDNIFILITSSSYYEICSQLTDWGFREDIDFVYALPNVPMPTGLYPNQEILVTCCGSGGGVFHINLRDDTITKLMSGDFRGISYGPNGYSVLNESSIIFLDEKFAVYKEKKLHDRDFDLHGIAYDDGRFFIIETATNTLTVYDEHSMEIEKQLNLSKPDEDLNHINDIFVGEESIYLSMLSMKGLTKNLWTDRQDGAIVEFDKKTLEPKNIIKQNLNFPHSVKVYNEELYYCESLNFNVVKKDEELVSYGGFTRGIESDGRLLYIGQSTFRNAIAHTVKSVSMDAGIHIFDPMHRTTRMIKLDTDNVYGILLVK</sequence>